<evidence type="ECO:0000259" key="2">
    <source>
        <dbReference type="Pfam" id="PF13559"/>
    </source>
</evidence>
<dbReference type="Pfam" id="PF13559">
    <property type="entry name" value="DUF4129"/>
    <property type="match status" value="1"/>
</dbReference>
<protein>
    <submittedName>
        <fullName evidence="3">DUF4129 domain-containing protein</fullName>
    </submittedName>
</protein>
<accession>A0A967B6L8</accession>
<comment type="caution">
    <text evidence="3">The sequence shown here is derived from an EMBL/GenBank/DDBJ whole genome shotgun (WGS) entry which is preliminary data.</text>
</comment>
<dbReference type="RefSeq" id="WP_166197209.1">
    <property type="nucleotide sequence ID" value="NZ_JAAOIV010000009.1"/>
</dbReference>
<keyword evidence="1" id="KW-0812">Transmembrane</keyword>
<keyword evidence="1" id="KW-0472">Membrane</keyword>
<feature type="transmembrane region" description="Helical" evidence="1">
    <location>
        <begin position="58"/>
        <end position="76"/>
    </location>
</feature>
<evidence type="ECO:0000313" key="4">
    <source>
        <dbReference type="Proteomes" id="UP000744769"/>
    </source>
</evidence>
<evidence type="ECO:0000313" key="3">
    <source>
        <dbReference type="EMBL" id="NHN56532.1"/>
    </source>
</evidence>
<reference evidence="3" key="1">
    <citation type="submission" date="2020-03" db="EMBL/GenBank/DDBJ databases">
        <title>Draft sequencing of Calidifontibacter sp. DB0510.</title>
        <authorList>
            <person name="Kim D.-U."/>
        </authorList>
    </citation>
    <scope>NUCLEOTIDE SEQUENCE</scope>
    <source>
        <strain evidence="3">DB0510</strain>
    </source>
</reference>
<organism evidence="3 4">
    <name type="scientific">Metallococcus carri</name>
    <dbReference type="NCBI Taxonomy" id="1656884"/>
    <lineage>
        <taxon>Bacteria</taxon>
        <taxon>Bacillati</taxon>
        <taxon>Actinomycetota</taxon>
        <taxon>Actinomycetes</taxon>
        <taxon>Micrococcales</taxon>
        <taxon>Dermacoccaceae</taxon>
        <taxon>Metallococcus</taxon>
    </lineage>
</organism>
<keyword evidence="4" id="KW-1185">Reference proteome</keyword>
<feature type="domain" description="Protein-glutamine gamma-glutamyltransferase-like C-terminal" evidence="2">
    <location>
        <begin position="125"/>
        <end position="195"/>
    </location>
</feature>
<proteinExistence type="predicted"/>
<name>A0A967B6L8_9MICO</name>
<dbReference type="EMBL" id="JAAOIV010000009">
    <property type="protein sequence ID" value="NHN56532.1"/>
    <property type="molecule type" value="Genomic_DNA"/>
</dbReference>
<gene>
    <name evidence="3" type="ORF">G9U51_12155</name>
</gene>
<dbReference type="AlphaFoldDB" id="A0A967B6L8"/>
<sequence length="211" mass="22874">MLRQPPLTPDAKQAQEWLAHELSKGKYGRQPGVIERLLNWLFGDGRSPNLKVLNLPPVMLVIGLIVILAAIGFGATRMRRRGGRNRAASEEAGVLAEVTASATELRRSAEQAARRGDYAAAVLDRFRAIARRSEERALLPPRPGTTAREVGDSLAGFFPGHREDLRGAARVFDDVRYGGRAASAADAERLAALDRQLDAARPVHAVPEVTG</sequence>
<evidence type="ECO:0000256" key="1">
    <source>
        <dbReference type="SAM" id="Phobius"/>
    </source>
</evidence>
<dbReference type="Proteomes" id="UP000744769">
    <property type="component" value="Unassembled WGS sequence"/>
</dbReference>
<keyword evidence="1" id="KW-1133">Transmembrane helix</keyword>
<dbReference type="InterPro" id="IPR025403">
    <property type="entry name" value="TgpA-like_C"/>
</dbReference>